<accession>A0A9P8C5W3</accession>
<evidence type="ECO:0000313" key="6">
    <source>
        <dbReference type="Proteomes" id="UP000824998"/>
    </source>
</evidence>
<dbReference type="Gene3D" id="3.50.50.60">
    <property type="entry name" value="FAD/NAD(P)-binding domain"/>
    <property type="match status" value="2"/>
</dbReference>
<sequence length="376" mass="41882">MSPSPPPIQIAIIGAGIAGVTLALALTEKNPALQLTIFESRLRFSEISAGVGFGPNAFLDQLVAQLSEKVTVKFGKRVIDVIEDEDNATEKIRMRFEDGEEAYADAVIGCDGIRSACRRILLGENDASAHAVYSGKYAYRKVVDMKKAIKAVGEDVRDRQMFVGPKGHILTHPIRNGKALSVVAFRDAEGVPWKQRQWVIPSTREAILRDFHGWDDKIVKILQLIEDPEKWALFDTLPIRTFNSPSTRFCILGDAAHAATPHLDAGAGFAIEDVHLLSTLLSPDLIHTASDISWALWAWEEARWPRCDELTRRSRNQGRLLALQGDGGAMVTEEEVGKRVEESMRWVWEGDLEGMVGEGRILFCKRREETSYLSVF</sequence>
<dbReference type="EMBL" id="MU251456">
    <property type="protein sequence ID" value="KAG9234645.1"/>
    <property type="molecule type" value="Genomic_DNA"/>
</dbReference>
<dbReference type="Pfam" id="PF01494">
    <property type="entry name" value="FAD_binding_3"/>
    <property type="match status" value="1"/>
</dbReference>
<dbReference type="SUPFAM" id="SSF54373">
    <property type="entry name" value="FAD-linked reductases, C-terminal domain"/>
    <property type="match status" value="1"/>
</dbReference>
<reference evidence="5" key="1">
    <citation type="journal article" date="2021" name="IMA Fungus">
        <title>Genomic characterization of three marine fungi, including Emericellopsis atlantica sp. nov. with signatures of a generalist lifestyle and marine biomass degradation.</title>
        <authorList>
            <person name="Hagestad O.C."/>
            <person name="Hou L."/>
            <person name="Andersen J.H."/>
            <person name="Hansen E.H."/>
            <person name="Altermark B."/>
            <person name="Li C."/>
            <person name="Kuhnert E."/>
            <person name="Cox R.J."/>
            <person name="Crous P.W."/>
            <person name="Spatafora J.W."/>
            <person name="Lail K."/>
            <person name="Amirebrahimi M."/>
            <person name="Lipzen A."/>
            <person name="Pangilinan J."/>
            <person name="Andreopoulos W."/>
            <person name="Hayes R.D."/>
            <person name="Ng V."/>
            <person name="Grigoriev I.V."/>
            <person name="Jackson S.A."/>
            <person name="Sutton T.D.S."/>
            <person name="Dobson A.D.W."/>
            <person name="Rama T."/>
        </authorList>
    </citation>
    <scope>NUCLEOTIDE SEQUENCE</scope>
    <source>
        <strain evidence="5">TRa018bII</strain>
    </source>
</reference>
<dbReference type="GO" id="GO:0071949">
    <property type="term" value="F:FAD binding"/>
    <property type="evidence" value="ECO:0007669"/>
    <property type="project" value="InterPro"/>
</dbReference>
<evidence type="ECO:0000256" key="1">
    <source>
        <dbReference type="ARBA" id="ARBA00022630"/>
    </source>
</evidence>
<feature type="domain" description="FAD-binding" evidence="4">
    <location>
        <begin position="68"/>
        <end position="311"/>
    </location>
</feature>
<dbReference type="InterPro" id="IPR002938">
    <property type="entry name" value="FAD-bd"/>
</dbReference>
<proteinExistence type="predicted"/>
<dbReference type="InterPro" id="IPR051104">
    <property type="entry name" value="FAD_monoxygenase"/>
</dbReference>
<dbReference type="AlphaFoldDB" id="A0A9P8C5W3"/>
<evidence type="ECO:0000313" key="5">
    <source>
        <dbReference type="EMBL" id="KAG9234645.1"/>
    </source>
</evidence>
<dbReference type="OrthoDB" id="417877at2759"/>
<keyword evidence="1" id="KW-0285">Flavoprotein</keyword>
<keyword evidence="3" id="KW-0560">Oxidoreductase</keyword>
<dbReference type="SUPFAM" id="SSF51905">
    <property type="entry name" value="FAD/NAD(P)-binding domain"/>
    <property type="match status" value="1"/>
</dbReference>
<gene>
    <name evidence="5" type="ORF">BJ875DRAFT_423541</name>
</gene>
<dbReference type="GO" id="GO:0044550">
    <property type="term" value="P:secondary metabolite biosynthetic process"/>
    <property type="evidence" value="ECO:0007669"/>
    <property type="project" value="TreeGrafter"/>
</dbReference>
<evidence type="ECO:0000256" key="3">
    <source>
        <dbReference type="ARBA" id="ARBA00023002"/>
    </source>
</evidence>
<dbReference type="PANTHER" id="PTHR46720:SF1">
    <property type="entry name" value="HYDROXYLASE, PUTATIVE (AFU_ORTHOLOGUE AFUA_8G06050)-RELATED"/>
    <property type="match status" value="1"/>
</dbReference>
<keyword evidence="2" id="KW-0274">FAD</keyword>
<dbReference type="PANTHER" id="PTHR46720">
    <property type="entry name" value="HYDROXYLASE, PUTATIVE (AFU_ORTHOLOGUE AFUA_3G01460)-RELATED"/>
    <property type="match status" value="1"/>
</dbReference>
<name>A0A9P8C5W3_9HELO</name>
<dbReference type="GO" id="GO:0016491">
    <property type="term" value="F:oxidoreductase activity"/>
    <property type="evidence" value="ECO:0007669"/>
    <property type="project" value="UniProtKB-KW"/>
</dbReference>
<dbReference type="PRINTS" id="PR00420">
    <property type="entry name" value="RNGMNOXGNASE"/>
</dbReference>
<dbReference type="InterPro" id="IPR036188">
    <property type="entry name" value="FAD/NAD-bd_sf"/>
</dbReference>
<protein>
    <submittedName>
        <fullName evidence="5">Salicylate hydroxylase</fullName>
    </submittedName>
</protein>
<keyword evidence="6" id="KW-1185">Reference proteome</keyword>
<evidence type="ECO:0000259" key="4">
    <source>
        <dbReference type="Pfam" id="PF01494"/>
    </source>
</evidence>
<comment type="caution">
    <text evidence="5">The sequence shown here is derived from an EMBL/GenBank/DDBJ whole genome shotgun (WGS) entry which is preliminary data.</text>
</comment>
<organism evidence="5 6">
    <name type="scientific">Amylocarpus encephaloides</name>
    <dbReference type="NCBI Taxonomy" id="45428"/>
    <lineage>
        <taxon>Eukaryota</taxon>
        <taxon>Fungi</taxon>
        <taxon>Dikarya</taxon>
        <taxon>Ascomycota</taxon>
        <taxon>Pezizomycotina</taxon>
        <taxon>Leotiomycetes</taxon>
        <taxon>Helotiales</taxon>
        <taxon>Helotiales incertae sedis</taxon>
        <taxon>Amylocarpus</taxon>
    </lineage>
</organism>
<dbReference type="Proteomes" id="UP000824998">
    <property type="component" value="Unassembled WGS sequence"/>
</dbReference>
<evidence type="ECO:0000256" key="2">
    <source>
        <dbReference type="ARBA" id="ARBA00022827"/>
    </source>
</evidence>